<gene>
    <name evidence="1" type="ORF">KIN20_003759</name>
</gene>
<accession>A0AAD5M0Q9</accession>
<reference evidence="1" key="1">
    <citation type="submission" date="2021-06" db="EMBL/GenBank/DDBJ databases">
        <title>Parelaphostrongylus tenuis whole genome reference sequence.</title>
        <authorList>
            <person name="Garwood T.J."/>
            <person name="Larsen P.A."/>
            <person name="Fountain-Jones N.M."/>
            <person name="Garbe J.R."/>
            <person name="Macchietto M.G."/>
            <person name="Kania S.A."/>
            <person name="Gerhold R.W."/>
            <person name="Richards J.E."/>
            <person name="Wolf T.M."/>
        </authorList>
    </citation>
    <scope>NUCLEOTIDE SEQUENCE</scope>
    <source>
        <strain evidence="1">MNPRO001-30</strain>
        <tissue evidence="1">Meninges</tissue>
    </source>
</reference>
<organism evidence="1 2">
    <name type="scientific">Parelaphostrongylus tenuis</name>
    <name type="common">Meningeal worm</name>
    <dbReference type="NCBI Taxonomy" id="148309"/>
    <lineage>
        <taxon>Eukaryota</taxon>
        <taxon>Metazoa</taxon>
        <taxon>Ecdysozoa</taxon>
        <taxon>Nematoda</taxon>
        <taxon>Chromadorea</taxon>
        <taxon>Rhabditida</taxon>
        <taxon>Rhabditina</taxon>
        <taxon>Rhabditomorpha</taxon>
        <taxon>Strongyloidea</taxon>
        <taxon>Metastrongylidae</taxon>
        <taxon>Parelaphostrongylus</taxon>
    </lineage>
</organism>
<dbReference type="EMBL" id="JAHQIW010000509">
    <property type="protein sequence ID" value="KAJ1348458.1"/>
    <property type="molecule type" value="Genomic_DNA"/>
</dbReference>
<keyword evidence="2" id="KW-1185">Reference proteome</keyword>
<evidence type="ECO:0000313" key="1">
    <source>
        <dbReference type="EMBL" id="KAJ1348458.1"/>
    </source>
</evidence>
<protein>
    <submittedName>
        <fullName evidence="1">Uncharacterized protein</fullName>
    </submittedName>
</protein>
<proteinExistence type="predicted"/>
<name>A0AAD5M0Q9_PARTN</name>
<sequence length="93" mass="10067">MISQRCIIAGNTVTGICTAKMGMNRMCMPTVQQVTITPVPANLTSISGTLTTTNLIMATWSRMMWQDVVNRAVRMLALGSSRSNFLTALATVN</sequence>
<dbReference type="AlphaFoldDB" id="A0AAD5M0Q9"/>
<comment type="caution">
    <text evidence="1">The sequence shown here is derived from an EMBL/GenBank/DDBJ whole genome shotgun (WGS) entry which is preliminary data.</text>
</comment>
<evidence type="ECO:0000313" key="2">
    <source>
        <dbReference type="Proteomes" id="UP001196413"/>
    </source>
</evidence>
<dbReference type="Proteomes" id="UP001196413">
    <property type="component" value="Unassembled WGS sequence"/>
</dbReference>